<keyword evidence="2" id="KW-1185">Reference proteome</keyword>
<name>A0A383U412_9FLAO</name>
<keyword evidence="1" id="KW-0378">Hydrolase</keyword>
<dbReference type="EMBL" id="UNSC01000007">
    <property type="protein sequence ID" value="SZD74129.1"/>
    <property type="molecule type" value="Genomic_DNA"/>
</dbReference>
<dbReference type="InterPro" id="IPR029058">
    <property type="entry name" value="AB_hydrolase_fold"/>
</dbReference>
<evidence type="ECO:0000313" key="1">
    <source>
        <dbReference type="EMBL" id="SZD74129.1"/>
    </source>
</evidence>
<dbReference type="SUPFAM" id="SSF53474">
    <property type="entry name" value="alpha/beta-Hydrolases"/>
    <property type="match status" value="1"/>
</dbReference>
<proteinExistence type="predicted"/>
<dbReference type="Gene3D" id="3.40.50.1820">
    <property type="entry name" value="alpha/beta hydrolase"/>
    <property type="match status" value="1"/>
</dbReference>
<sequence>MKIYTISGLGADIKSFEFLELNPKVELVELPWLEPLKSESIEDYARRMAAPIDAKKDFILLGYSFGGIIAQEICEFLKPNKLILISTIVHENEKPNFMRWGRKTKAHRWLPYSFFTNHKVLSYTFFRKLYDPHLPQLSRYFTHTSHSYLKWSVKNITRWEKKSTFEGEILRLHGTRDLVFPSKKIKKAQFIPKGTHLMLLQRAKKISKEINDFVTEK</sequence>
<dbReference type="AlphaFoldDB" id="A0A383U412"/>
<accession>A0A383U412</accession>
<dbReference type="GO" id="GO:0016787">
    <property type="term" value="F:hydrolase activity"/>
    <property type="evidence" value="ECO:0007669"/>
    <property type="project" value="UniProtKB-KW"/>
</dbReference>
<gene>
    <name evidence="1" type="ORF">SAMEA104719789_01587</name>
</gene>
<reference evidence="1 2" key="1">
    <citation type="submission" date="2018-09" db="EMBL/GenBank/DDBJ databases">
        <authorList>
            <consortium name="Pathogen Informatics"/>
        </authorList>
    </citation>
    <scope>NUCLEOTIDE SEQUENCE [LARGE SCALE GENOMIC DNA]</scope>
    <source>
        <strain evidence="1 2">OH-22767</strain>
    </source>
</reference>
<dbReference type="RefSeq" id="WP_119059754.1">
    <property type="nucleotide sequence ID" value="NZ_UNSC01000007.1"/>
</dbReference>
<dbReference type="OrthoDB" id="659408at2"/>
<protein>
    <submittedName>
        <fullName evidence="1">Alpha/beta hydrolase family</fullName>
    </submittedName>
</protein>
<dbReference type="Proteomes" id="UP000262142">
    <property type="component" value="Unassembled WGS sequence"/>
</dbReference>
<organism evidence="1 2">
    <name type="scientific">Candidatus Ornithobacterium hominis</name>
    <dbReference type="NCBI Taxonomy" id="2497989"/>
    <lineage>
        <taxon>Bacteria</taxon>
        <taxon>Pseudomonadati</taxon>
        <taxon>Bacteroidota</taxon>
        <taxon>Flavobacteriia</taxon>
        <taxon>Flavobacteriales</taxon>
        <taxon>Weeksellaceae</taxon>
        <taxon>Ornithobacterium</taxon>
    </lineage>
</organism>
<evidence type="ECO:0000313" key="2">
    <source>
        <dbReference type="Proteomes" id="UP000262142"/>
    </source>
</evidence>